<evidence type="ECO:0000313" key="2">
    <source>
        <dbReference type="EMBL" id="RID83577.1"/>
    </source>
</evidence>
<keyword evidence="1" id="KW-0812">Transmembrane</keyword>
<dbReference type="AlphaFoldDB" id="A0A398B160"/>
<keyword evidence="1" id="KW-1133">Transmembrane helix</keyword>
<organism evidence="2 3">
    <name type="scientific">Mesobacillus zeae</name>
    <dbReference type="NCBI Taxonomy" id="1917180"/>
    <lineage>
        <taxon>Bacteria</taxon>
        <taxon>Bacillati</taxon>
        <taxon>Bacillota</taxon>
        <taxon>Bacilli</taxon>
        <taxon>Bacillales</taxon>
        <taxon>Bacillaceae</taxon>
        <taxon>Mesobacillus</taxon>
    </lineage>
</organism>
<feature type="transmembrane region" description="Helical" evidence="1">
    <location>
        <begin position="12"/>
        <end position="31"/>
    </location>
</feature>
<evidence type="ECO:0000256" key="1">
    <source>
        <dbReference type="SAM" id="Phobius"/>
    </source>
</evidence>
<reference evidence="2 3" key="1">
    <citation type="submission" date="2018-08" db="EMBL/GenBank/DDBJ databases">
        <title>Bacillus jemisoniae sp. nov., Bacillus chryseoplanitiae sp. nov., Bacillus resnikiae sp. nov., and Bacillus frankliniae sp. nov., isolated from Viking spacecraft and associated surfaces.</title>
        <authorList>
            <person name="Seuylemezian A."/>
            <person name="Vaishampayan P."/>
        </authorList>
    </citation>
    <scope>NUCLEOTIDE SEQUENCE [LARGE SCALE GENOMIC DNA]</scope>
    <source>
        <strain evidence="2 3">JJ-247</strain>
    </source>
</reference>
<dbReference type="Proteomes" id="UP000265816">
    <property type="component" value="Unassembled WGS sequence"/>
</dbReference>
<gene>
    <name evidence="2" type="ORF">D1970_15505</name>
</gene>
<dbReference type="EMBL" id="QWVT01000026">
    <property type="protein sequence ID" value="RID83577.1"/>
    <property type="molecule type" value="Genomic_DNA"/>
</dbReference>
<proteinExistence type="predicted"/>
<accession>A0A398B160</accession>
<dbReference type="RefSeq" id="WP_119113787.1">
    <property type="nucleotide sequence ID" value="NZ_CBCSEO010000025.1"/>
</dbReference>
<feature type="transmembrane region" description="Helical" evidence="1">
    <location>
        <begin position="119"/>
        <end position="138"/>
    </location>
</feature>
<feature type="transmembrane region" description="Helical" evidence="1">
    <location>
        <begin position="43"/>
        <end position="65"/>
    </location>
</feature>
<name>A0A398B160_9BACI</name>
<evidence type="ECO:0000313" key="3">
    <source>
        <dbReference type="Proteomes" id="UP000265816"/>
    </source>
</evidence>
<keyword evidence="1" id="KW-0472">Membrane</keyword>
<protein>
    <submittedName>
        <fullName evidence="2">General stress protein</fullName>
    </submittedName>
</protein>
<dbReference type="OrthoDB" id="4826010at2"/>
<sequence>MKENLKERLKYLYTGEGFSIILFIFCAYSWYLVFPDMELHTLFSFWLSFFILEFILLQGFLYWYVKYRRLMMTGCSLTPEWLIRLLKTCKRINIILLSVTFIVMLAEFMIAPVSIPGSSIRIVIFIYIFSTAEYINYYHLQLSYDNKSDLKTLFQIKKLKRSPLSKDLARLKES</sequence>
<feature type="transmembrane region" description="Helical" evidence="1">
    <location>
        <begin position="94"/>
        <end position="113"/>
    </location>
</feature>
<keyword evidence="3" id="KW-1185">Reference proteome</keyword>
<comment type="caution">
    <text evidence="2">The sequence shown here is derived from an EMBL/GenBank/DDBJ whole genome shotgun (WGS) entry which is preliminary data.</text>
</comment>